<keyword evidence="5 6" id="KW-0449">Lipoprotein</keyword>
<proteinExistence type="predicted"/>
<keyword evidence="3" id="KW-0472">Membrane</keyword>
<accession>A0A330L4H4</accession>
<dbReference type="InterPro" id="IPR008874">
    <property type="entry name" value="TraT_complement-R"/>
</dbReference>
<evidence type="ECO:0000256" key="4">
    <source>
        <dbReference type="ARBA" id="ARBA00023139"/>
    </source>
</evidence>
<sequence length="150" mass="15398">MYCHKAADGVTPESVAKAGADISSGGTTMASAGDMSGGGMGAGMMGMGGGMPDINAMMRQAMAGGGGFPGRQMQQTLKEDGVTYLCVTDVQITDRKIGKTIGQPLTGQATSSPKVRQMRMVGHVRQKDIDSPEATPIIQDKVNTGIAGLF</sequence>
<dbReference type="GO" id="GO:0009279">
    <property type="term" value="C:cell outer membrane"/>
    <property type="evidence" value="ECO:0007669"/>
    <property type="project" value="UniProtKB-SubCell"/>
</dbReference>
<keyword evidence="4" id="KW-0564">Palmitate</keyword>
<keyword evidence="7" id="KW-1185">Reference proteome</keyword>
<evidence type="ECO:0000256" key="2">
    <source>
        <dbReference type="ARBA" id="ARBA00022729"/>
    </source>
</evidence>
<evidence type="ECO:0000313" key="7">
    <source>
        <dbReference type="Proteomes" id="UP000248168"/>
    </source>
</evidence>
<evidence type="ECO:0000313" key="6">
    <source>
        <dbReference type="EMBL" id="SPP64577.1"/>
    </source>
</evidence>
<dbReference type="Pfam" id="PF05818">
    <property type="entry name" value="TraT"/>
    <property type="match status" value="1"/>
</dbReference>
<reference evidence="7" key="1">
    <citation type="submission" date="2018-04" db="EMBL/GenBank/DDBJ databases">
        <authorList>
            <person name="Lucker S."/>
            <person name="Sakoula D."/>
        </authorList>
    </citation>
    <scope>NUCLEOTIDE SEQUENCE [LARGE SCALE GENOMIC DNA]</scope>
</reference>
<dbReference type="InParanoid" id="A0A330L4H4"/>
<keyword evidence="2" id="KW-0732">Signal</keyword>
<dbReference type="EMBL" id="OUNR01000012">
    <property type="protein sequence ID" value="SPP64577.1"/>
    <property type="molecule type" value="Genomic_DNA"/>
</dbReference>
<evidence type="ECO:0000256" key="5">
    <source>
        <dbReference type="ARBA" id="ARBA00023288"/>
    </source>
</evidence>
<evidence type="ECO:0000256" key="3">
    <source>
        <dbReference type="ARBA" id="ARBA00023136"/>
    </source>
</evidence>
<dbReference type="AlphaFoldDB" id="A0A330L4H4"/>
<organism evidence="6 7">
    <name type="scientific">Nitrospira lenta</name>
    <dbReference type="NCBI Taxonomy" id="1436998"/>
    <lineage>
        <taxon>Bacteria</taxon>
        <taxon>Pseudomonadati</taxon>
        <taxon>Nitrospirota</taxon>
        <taxon>Nitrospiria</taxon>
        <taxon>Nitrospirales</taxon>
        <taxon>Nitrospiraceae</taxon>
        <taxon>Nitrospira</taxon>
    </lineage>
</organism>
<dbReference type="OrthoDB" id="9784787at2"/>
<dbReference type="Proteomes" id="UP000248168">
    <property type="component" value="Unassembled WGS sequence"/>
</dbReference>
<evidence type="ECO:0000256" key="1">
    <source>
        <dbReference type="ARBA" id="ARBA00004459"/>
    </source>
</evidence>
<protein>
    <submittedName>
        <fullName evidence="6">Lipoprotein, TraT related</fullName>
    </submittedName>
</protein>
<comment type="subcellular location">
    <subcellularLocation>
        <location evidence="1">Cell outer membrane</location>
        <topology evidence="1">Lipid-anchor</topology>
    </subcellularLocation>
</comment>
<name>A0A330L4H4_9BACT</name>
<gene>
    <name evidence="6" type="ORF">NITLEN_20217</name>
</gene>